<dbReference type="Pfam" id="PF00563">
    <property type="entry name" value="EAL"/>
    <property type="match status" value="1"/>
</dbReference>
<sequence length="221" mass="23894">MARFVLEPIVRIASAPGAPELLYHEMLSRPEAPSVAEFIRRISDLGASSYLDECMLQEALDLASESGLIIGCNMARQSLRSWEAMLRRIGRSRSASSLVIEITESGPDGANERQWLALFSKGAKALGCRIAIDDAGCGAHAEDGLMRALSIEPDIVKIDRAVIAQPEKLGALARLAFSAGAIAVAEGVENDRDLQIAINAGIQYAQGWMFSKPESRQKELQ</sequence>
<dbReference type="GO" id="GO:0071111">
    <property type="term" value="F:cyclic-guanylate-specific phosphodiesterase activity"/>
    <property type="evidence" value="ECO:0007669"/>
    <property type="project" value="InterPro"/>
</dbReference>
<dbReference type="Proteomes" id="UP000321201">
    <property type="component" value="Unassembled WGS sequence"/>
</dbReference>
<feature type="domain" description="EAL" evidence="1">
    <location>
        <begin position="1"/>
        <end position="221"/>
    </location>
</feature>
<dbReference type="SMART" id="SM00052">
    <property type="entry name" value="EAL"/>
    <property type="match status" value="1"/>
</dbReference>
<dbReference type="InterPro" id="IPR001633">
    <property type="entry name" value="EAL_dom"/>
</dbReference>
<dbReference type="SUPFAM" id="SSF141868">
    <property type="entry name" value="EAL domain-like"/>
    <property type="match status" value="1"/>
</dbReference>
<dbReference type="AlphaFoldDB" id="A0A5C7EH93"/>
<keyword evidence="3" id="KW-1185">Reference proteome</keyword>
<dbReference type="InterPro" id="IPR035919">
    <property type="entry name" value="EAL_sf"/>
</dbReference>
<evidence type="ECO:0000259" key="1">
    <source>
        <dbReference type="PROSITE" id="PS50883"/>
    </source>
</evidence>
<dbReference type="CDD" id="cd01948">
    <property type="entry name" value="EAL"/>
    <property type="match status" value="1"/>
</dbReference>
<evidence type="ECO:0000313" key="3">
    <source>
        <dbReference type="Proteomes" id="UP000321201"/>
    </source>
</evidence>
<dbReference type="Gene3D" id="3.20.20.450">
    <property type="entry name" value="EAL domain"/>
    <property type="match status" value="1"/>
</dbReference>
<name>A0A5C7EH93_9PROT</name>
<dbReference type="RefSeq" id="WP_147800001.1">
    <property type="nucleotide sequence ID" value="NZ_VPFL01000012.1"/>
</dbReference>
<evidence type="ECO:0000313" key="2">
    <source>
        <dbReference type="EMBL" id="TXF11602.1"/>
    </source>
</evidence>
<protein>
    <submittedName>
        <fullName evidence="2">EAL domain-containing protein</fullName>
    </submittedName>
</protein>
<dbReference type="InterPro" id="IPR050706">
    <property type="entry name" value="Cyclic-di-GMP_PDE-like"/>
</dbReference>
<gene>
    <name evidence="2" type="ORF">FR698_09690</name>
</gene>
<dbReference type="PROSITE" id="PS50883">
    <property type="entry name" value="EAL"/>
    <property type="match status" value="1"/>
</dbReference>
<dbReference type="PANTHER" id="PTHR33121">
    <property type="entry name" value="CYCLIC DI-GMP PHOSPHODIESTERASE PDEF"/>
    <property type="match status" value="1"/>
</dbReference>
<dbReference type="EMBL" id="VPFL01000012">
    <property type="protein sequence ID" value="TXF11602.1"/>
    <property type="molecule type" value="Genomic_DNA"/>
</dbReference>
<comment type="caution">
    <text evidence="2">The sequence shown here is derived from an EMBL/GenBank/DDBJ whole genome shotgun (WGS) entry which is preliminary data.</text>
</comment>
<dbReference type="PANTHER" id="PTHR33121:SF70">
    <property type="entry name" value="SIGNALING PROTEIN YKOW"/>
    <property type="match status" value="1"/>
</dbReference>
<dbReference type="OrthoDB" id="9814202at2"/>
<dbReference type="InParanoid" id="A0A5C7EH93"/>
<proteinExistence type="predicted"/>
<reference evidence="2 3" key="1">
    <citation type="submission" date="2019-08" db="EMBL/GenBank/DDBJ databases">
        <title>Pelomicrobium methylotrophicum gen. nov., sp. nov. a moderately thermophilic, facultatively anaerobic, lithoautotrophic and methylotrophic bacterium isolated from a terrestrial mud volcano.</title>
        <authorList>
            <person name="Slobodkina G.B."/>
            <person name="Merkel A.Y."/>
            <person name="Slobodkin A.I."/>
        </authorList>
    </citation>
    <scope>NUCLEOTIDE SEQUENCE [LARGE SCALE GENOMIC DNA]</scope>
    <source>
        <strain evidence="2 3">SM250</strain>
    </source>
</reference>
<organism evidence="2 3">
    <name type="scientific">Pelomicrobium methylotrophicum</name>
    <dbReference type="NCBI Taxonomy" id="2602750"/>
    <lineage>
        <taxon>Bacteria</taxon>
        <taxon>Pseudomonadati</taxon>
        <taxon>Pseudomonadota</taxon>
        <taxon>Hydrogenophilia</taxon>
        <taxon>Hydrogenophilia incertae sedis</taxon>
        <taxon>Pelomicrobium</taxon>
    </lineage>
</organism>
<accession>A0A5C7EH93</accession>